<gene>
    <name evidence="1" type="ORF">GCM10025876_05830</name>
</gene>
<dbReference type="Gene3D" id="3.30.450.40">
    <property type="match status" value="1"/>
</dbReference>
<dbReference type="InterPro" id="IPR029016">
    <property type="entry name" value="GAF-like_dom_sf"/>
</dbReference>
<dbReference type="RefSeq" id="WP_284327373.1">
    <property type="nucleotide sequence ID" value="NZ_BSUN01000001.1"/>
</dbReference>
<accession>A0ABQ6ICA7</accession>
<proteinExistence type="predicted"/>
<dbReference type="Proteomes" id="UP001157125">
    <property type="component" value="Unassembled WGS sequence"/>
</dbReference>
<organism evidence="1 2">
    <name type="scientific">Demequina litorisediminis</name>
    <dbReference type="NCBI Taxonomy" id="1849022"/>
    <lineage>
        <taxon>Bacteria</taxon>
        <taxon>Bacillati</taxon>
        <taxon>Actinomycetota</taxon>
        <taxon>Actinomycetes</taxon>
        <taxon>Micrococcales</taxon>
        <taxon>Demequinaceae</taxon>
        <taxon>Demequina</taxon>
    </lineage>
</organism>
<evidence type="ECO:0000313" key="1">
    <source>
        <dbReference type="EMBL" id="GMA34379.1"/>
    </source>
</evidence>
<comment type="caution">
    <text evidence="1">The sequence shown here is derived from an EMBL/GenBank/DDBJ whole genome shotgun (WGS) entry which is preliminary data.</text>
</comment>
<name>A0ABQ6ICA7_9MICO</name>
<dbReference type="SUPFAM" id="SSF55781">
    <property type="entry name" value="GAF domain-like"/>
    <property type="match status" value="1"/>
</dbReference>
<dbReference type="EMBL" id="BSUN01000001">
    <property type="protein sequence ID" value="GMA34379.1"/>
    <property type="molecule type" value="Genomic_DNA"/>
</dbReference>
<protein>
    <recommendedName>
        <fullName evidence="3">GAF domain-containing protein</fullName>
    </recommendedName>
</protein>
<evidence type="ECO:0000313" key="2">
    <source>
        <dbReference type="Proteomes" id="UP001157125"/>
    </source>
</evidence>
<keyword evidence="2" id="KW-1185">Reference proteome</keyword>
<reference evidence="2" key="1">
    <citation type="journal article" date="2019" name="Int. J. Syst. Evol. Microbiol.">
        <title>The Global Catalogue of Microorganisms (GCM) 10K type strain sequencing project: providing services to taxonomists for standard genome sequencing and annotation.</title>
        <authorList>
            <consortium name="The Broad Institute Genomics Platform"/>
            <consortium name="The Broad Institute Genome Sequencing Center for Infectious Disease"/>
            <person name="Wu L."/>
            <person name="Ma J."/>
        </authorList>
    </citation>
    <scope>NUCLEOTIDE SEQUENCE [LARGE SCALE GENOMIC DNA]</scope>
    <source>
        <strain evidence="2">NBRC 112299</strain>
    </source>
</reference>
<evidence type="ECO:0008006" key="3">
    <source>
        <dbReference type="Google" id="ProtNLM"/>
    </source>
</evidence>
<sequence length="79" mass="8347">MIESNDHLATLTLADAITALNADLSLASVLDTLVESARRLTGARYAALHVFDAQGESTAFITKGIPDETKDRIGHPLAA</sequence>